<comment type="catalytic activity">
    <reaction evidence="7 8">
        <text>N(6)-[(R)-lipoyl]-L-lysyl-[glycine-cleavage complex H protein] + glycine + H(+) = N(6)-[(R)-S(8)-aminomethyldihydrolipoyl]-L-lysyl-[glycine-cleavage complex H protein] + CO2</text>
        <dbReference type="Rhea" id="RHEA:24304"/>
        <dbReference type="Rhea" id="RHEA-COMP:10494"/>
        <dbReference type="Rhea" id="RHEA-COMP:10495"/>
        <dbReference type="ChEBI" id="CHEBI:15378"/>
        <dbReference type="ChEBI" id="CHEBI:16526"/>
        <dbReference type="ChEBI" id="CHEBI:57305"/>
        <dbReference type="ChEBI" id="CHEBI:83099"/>
        <dbReference type="ChEBI" id="CHEBI:83143"/>
        <dbReference type="EC" id="1.4.4.2"/>
    </reaction>
</comment>
<dbReference type="EMBL" id="JAECZA010000099">
    <property type="protein sequence ID" value="MBH8575057.1"/>
    <property type="molecule type" value="Genomic_DNA"/>
</dbReference>
<feature type="modified residue" description="N6-(pyridoxal phosphate)lysine" evidence="8 9">
    <location>
        <position position="776"/>
    </location>
</feature>
<keyword evidence="4 8" id="KW-0663">Pyridoxal phosphate</keyword>
<comment type="cofactor">
    <cofactor evidence="1 8 9">
        <name>pyridoxal 5'-phosphate</name>
        <dbReference type="ChEBI" id="CHEBI:597326"/>
    </cofactor>
</comment>
<dbReference type="Pfam" id="PF02347">
    <property type="entry name" value="GDC-P"/>
    <property type="match status" value="1"/>
</dbReference>
<dbReference type="HAMAP" id="MF_00711">
    <property type="entry name" value="GcvP"/>
    <property type="match status" value="1"/>
</dbReference>
<protein>
    <recommendedName>
        <fullName evidence="8">Glycine dehydrogenase (decarboxylating)</fullName>
        <ecNumber evidence="8">1.4.4.2</ecNumber>
    </recommendedName>
    <alternativeName>
        <fullName evidence="8">Glycine cleavage system P-protein</fullName>
    </alternativeName>
    <alternativeName>
        <fullName evidence="8">Glycine decarboxylase</fullName>
    </alternativeName>
    <alternativeName>
        <fullName evidence="8">Glycine dehydrogenase (aminomethyl-transferring)</fullName>
    </alternativeName>
</protein>
<organism evidence="13 14">
    <name type="scientific">Dendronalium phyllosphericum CENA369</name>
    <dbReference type="NCBI Taxonomy" id="1725256"/>
    <lineage>
        <taxon>Bacteria</taxon>
        <taxon>Bacillati</taxon>
        <taxon>Cyanobacteriota</taxon>
        <taxon>Cyanophyceae</taxon>
        <taxon>Nostocales</taxon>
        <taxon>Nostocaceae</taxon>
        <taxon>Dendronalium</taxon>
        <taxon>Dendronalium phyllosphericum</taxon>
    </lineage>
</organism>
<evidence type="ECO:0000256" key="2">
    <source>
        <dbReference type="ARBA" id="ARBA00003788"/>
    </source>
</evidence>
<dbReference type="Gene3D" id="3.90.1150.10">
    <property type="entry name" value="Aspartate Aminotransferase, domain 1"/>
    <property type="match status" value="2"/>
</dbReference>
<evidence type="ECO:0000256" key="3">
    <source>
        <dbReference type="ARBA" id="ARBA00010756"/>
    </source>
</evidence>
<dbReference type="CDD" id="cd00613">
    <property type="entry name" value="GDC-P"/>
    <property type="match status" value="2"/>
</dbReference>
<dbReference type="GO" id="GO:0004375">
    <property type="term" value="F:glycine dehydrogenase (decarboxylating) activity"/>
    <property type="evidence" value="ECO:0007669"/>
    <property type="project" value="UniProtKB-EC"/>
</dbReference>
<evidence type="ECO:0000313" key="13">
    <source>
        <dbReference type="EMBL" id="MBH8575057.1"/>
    </source>
</evidence>
<evidence type="ECO:0000256" key="10">
    <source>
        <dbReference type="SAM" id="MobiDB-lite"/>
    </source>
</evidence>
<dbReference type="InterPro" id="IPR049316">
    <property type="entry name" value="GDC-P_C"/>
</dbReference>
<dbReference type="GO" id="GO:0005960">
    <property type="term" value="C:glycine cleavage complex"/>
    <property type="evidence" value="ECO:0007669"/>
    <property type="project" value="TreeGrafter"/>
</dbReference>
<dbReference type="InterPro" id="IPR015424">
    <property type="entry name" value="PyrdxlP-dep_Trfase"/>
</dbReference>
<evidence type="ECO:0000256" key="8">
    <source>
        <dbReference type="HAMAP-Rule" id="MF_00711"/>
    </source>
</evidence>
<evidence type="ECO:0000256" key="1">
    <source>
        <dbReference type="ARBA" id="ARBA00001933"/>
    </source>
</evidence>
<dbReference type="PANTHER" id="PTHR11773:SF1">
    <property type="entry name" value="GLYCINE DEHYDROGENASE (DECARBOXYLATING), MITOCHONDRIAL"/>
    <property type="match status" value="1"/>
</dbReference>
<proteinExistence type="inferred from homology"/>
<dbReference type="Gene3D" id="3.40.640.10">
    <property type="entry name" value="Type I PLP-dependent aspartate aminotransferase-like (Major domain)"/>
    <property type="match status" value="2"/>
</dbReference>
<dbReference type="GO" id="GO:0005829">
    <property type="term" value="C:cytosol"/>
    <property type="evidence" value="ECO:0007669"/>
    <property type="project" value="TreeGrafter"/>
</dbReference>
<dbReference type="NCBIfam" id="NF003346">
    <property type="entry name" value="PRK04366.1"/>
    <property type="match status" value="1"/>
</dbReference>
<evidence type="ECO:0000259" key="12">
    <source>
        <dbReference type="Pfam" id="PF21478"/>
    </source>
</evidence>
<dbReference type="InterPro" id="IPR003437">
    <property type="entry name" value="GcvP"/>
</dbReference>
<feature type="domain" description="Glycine dehydrogenase C-terminal" evidence="12">
    <location>
        <begin position="872"/>
        <end position="993"/>
    </location>
</feature>
<dbReference type="Pfam" id="PF21478">
    <property type="entry name" value="GcvP2_C"/>
    <property type="match status" value="1"/>
</dbReference>
<name>A0A8J7ID07_9NOST</name>
<dbReference type="NCBIfam" id="TIGR00461">
    <property type="entry name" value="gcvP"/>
    <property type="match status" value="1"/>
</dbReference>
<comment type="function">
    <text evidence="2 8">The glycine cleavage system catalyzes the degradation of glycine. The P protein binds the alpha-amino group of glycine through its pyridoxal phosphate cofactor; CO(2) is released and the remaining methylamine moiety is then transferred to the lipoamide cofactor of the H protein.</text>
</comment>
<dbReference type="SUPFAM" id="SSF53383">
    <property type="entry name" value="PLP-dependent transferases"/>
    <property type="match status" value="2"/>
</dbReference>
<evidence type="ECO:0000313" key="14">
    <source>
        <dbReference type="Proteomes" id="UP000662314"/>
    </source>
</evidence>
<feature type="domain" description="Glycine cleavage system P-protein N-terminal" evidence="11">
    <location>
        <begin position="27"/>
        <end position="451"/>
    </location>
</feature>
<evidence type="ECO:0000259" key="11">
    <source>
        <dbReference type="Pfam" id="PF02347"/>
    </source>
</evidence>
<evidence type="ECO:0000256" key="7">
    <source>
        <dbReference type="ARBA" id="ARBA00049026"/>
    </source>
</evidence>
<dbReference type="InterPro" id="IPR015421">
    <property type="entry name" value="PyrdxlP-dep_Trfase_major"/>
</dbReference>
<dbReference type="Proteomes" id="UP000662314">
    <property type="component" value="Unassembled WGS sequence"/>
</dbReference>
<dbReference type="InterPro" id="IPR015422">
    <property type="entry name" value="PyrdxlP-dep_Trfase_small"/>
</dbReference>
<dbReference type="FunFam" id="3.90.1150.10:FF:000025">
    <property type="entry name" value="Glycine cleavage system P protein"/>
    <property type="match status" value="1"/>
</dbReference>
<dbReference type="InterPro" id="IPR020581">
    <property type="entry name" value="GDC_P"/>
</dbReference>
<evidence type="ECO:0000256" key="9">
    <source>
        <dbReference type="PIRSR" id="PIRSR603437-50"/>
    </source>
</evidence>
<keyword evidence="5 8" id="KW-0560">Oxidoreductase</keyword>
<dbReference type="InterPro" id="IPR049315">
    <property type="entry name" value="GDC-P_N"/>
</dbReference>
<gene>
    <name evidence="8 13" type="primary">gcvP</name>
    <name evidence="13" type="ORF">I8752_18950</name>
</gene>
<accession>A0A8J7ID07</accession>
<evidence type="ECO:0000256" key="5">
    <source>
        <dbReference type="ARBA" id="ARBA00023002"/>
    </source>
</evidence>
<dbReference type="EC" id="1.4.4.2" evidence="8"/>
<dbReference type="FunFam" id="3.40.640.10:FF:000005">
    <property type="entry name" value="Glycine dehydrogenase (decarboxylating), mitochondrial"/>
    <property type="match status" value="1"/>
</dbReference>
<comment type="caution">
    <text evidence="13">The sequence shown here is derived from an EMBL/GenBank/DDBJ whole genome shotgun (WGS) entry which is preliminary data.</text>
</comment>
<keyword evidence="14" id="KW-1185">Reference proteome</keyword>
<dbReference type="AlphaFoldDB" id="A0A8J7ID07"/>
<dbReference type="PANTHER" id="PTHR11773">
    <property type="entry name" value="GLYCINE DEHYDROGENASE, DECARBOXYLATING"/>
    <property type="match status" value="1"/>
</dbReference>
<dbReference type="GO" id="GO:0019464">
    <property type="term" value="P:glycine decarboxylation via glycine cleavage system"/>
    <property type="evidence" value="ECO:0007669"/>
    <property type="project" value="UniProtKB-UniRule"/>
</dbReference>
<dbReference type="FunFam" id="3.90.1150.10:FF:000007">
    <property type="entry name" value="Glycine dehydrogenase (decarboxylating), mitochondrial"/>
    <property type="match status" value="1"/>
</dbReference>
<evidence type="ECO:0000256" key="4">
    <source>
        <dbReference type="ARBA" id="ARBA00022898"/>
    </source>
</evidence>
<dbReference type="GO" id="GO:0016594">
    <property type="term" value="F:glycine binding"/>
    <property type="evidence" value="ECO:0007669"/>
    <property type="project" value="TreeGrafter"/>
</dbReference>
<dbReference type="GO" id="GO:0030170">
    <property type="term" value="F:pyridoxal phosphate binding"/>
    <property type="evidence" value="ECO:0007669"/>
    <property type="project" value="TreeGrafter"/>
</dbReference>
<feature type="region of interest" description="Disordered" evidence="10">
    <location>
        <begin position="504"/>
        <end position="525"/>
    </location>
</feature>
<evidence type="ECO:0000256" key="6">
    <source>
        <dbReference type="ARBA" id="ARBA00046415"/>
    </source>
</evidence>
<sequence length="1051" mass="114744">MHASIPKSSDRQTLDERNQKLNNFTPRHIGPNSDDVKQMLELLGLSSLDALIDQTVPQTIKLNKPLQLPEAQSEYAALAKLKQIATKNQVCRSYIGMGYYDCITPPVIGRNILENPGWYTAYTPYQPEIAQGRLEALLNFQTMIIDLTGLEIANASLLDEATAAAEAMSLSYGVCKNKANAYFVSRDCHPQTIDVLQTRAKPLGIKIIVGDPQTFDFERPIFGAILQYPASDGTIYDYRAFIEKAHAKGALVTVAADPLSLTLLTPPGEFGADIAVGSTQRFGIPLGFGGPHAAYFATKEEYKRQVPGRIVGVSKDAQGKPALRLALQTREQHIRREKATSNICTAQVLLAVMASMYAVYHGPAGLKAIAENIHQLTLILAAGLKRLGYKISSEHFFDTLRVELGTRKLETILEACQTRNINLRIFDNTAVGISLDETTTSEDLIDLWQIFAGTDDLPFTLEELTSPKEEDTGIQGNGDTGTFFLSASPLRVRQLPDTTFLNGGNPRTEVAPEGNPPAALDSPHHRVTASFSSPHLRTSTYLSHPVFNRYHSETELLRYLHKLETKDLSLTTSMIPLGSCTMKLNATAEMMPVTWEEFGKLHPFAPPSQTRGYQILFQQLEAWLAEITGFAGVSLQPNAGSQGEYTGLLVIHQYHESRGEGHRNVCLIPTSAHGTNPASAVMCGMKVVAVACDSQGNIDVDDLKVKAEKHSHELAALMVTYPSTHGVFEEAIQEICAVVHIHGGQVYMDGANMNAQVGICRPGDIGADVCHLNLHKTFCIPHGGGGPGMGPIGVASHLVPFLPGHTVVKIRREKTGNVNETLSTSSTTQHSALSTQHSHIGAVAAAPWGSASILAISWMYIAMMGAEGLTQATKVAILNANYIAKRLEAYYPVLYKGKNGLVAHECILDLRSLKKSANIEIDDIAKRLMDYGFHAPTVSWPVAGTIMVEPTESESKEELDRFCDALIAIRAEIAEIESGKVDAQDNVLKNAPHTAESLIAGEWHHPYSREQAAYPAPWTREYKFWPVVGRIDSAFGDRNFVCSCLPMAAYS</sequence>
<comment type="similarity">
    <text evidence="3 8">Belongs to the GcvP family.</text>
</comment>
<comment type="subunit">
    <text evidence="6">Homodimer. The glycine cleavage system is composed of four proteins: P, T, L and H.</text>
</comment>
<dbReference type="FunFam" id="3.40.640.10:FF:000007">
    <property type="entry name" value="glycine dehydrogenase (Decarboxylating), mitochondrial"/>
    <property type="match status" value="1"/>
</dbReference>
<reference evidence="13 14" key="1">
    <citation type="journal article" date="2021" name="Int. J. Syst. Evol. Microbiol.">
        <title>Amazonocrinis nigriterrae gen. nov., sp. nov., Atlanticothrix silvestris gen. nov., sp. nov. and Dendronalium phyllosphericum gen. nov., sp. nov., nostocacean cyanobacteria from Brazilian environments.</title>
        <authorList>
            <person name="Alvarenga D.O."/>
            <person name="Andreote A.P.D."/>
            <person name="Branco L.H.Z."/>
            <person name="Delbaje E."/>
            <person name="Cruz R.B."/>
            <person name="Varani A.M."/>
            <person name="Fiore M.F."/>
        </authorList>
    </citation>
    <scope>NUCLEOTIDE SEQUENCE [LARGE SCALE GENOMIC DNA]</scope>
    <source>
        <strain evidence="13 14">CENA369</strain>
    </source>
</reference>